<evidence type="ECO:0000313" key="3">
    <source>
        <dbReference type="EMBL" id="CAI9275958.1"/>
    </source>
</evidence>
<reference evidence="3" key="1">
    <citation type="submission" date="2023-04" db="EMBL/GenBank/DDBJ databases">
        <authorList>
            <person name="Vijverberg K."/>
            <person name="Xiong W."/>
            <person name="Schranz E."/>
        </authorList>
    </citation>
    <scope>NUCLEOTIDE SEQUENCE</scope>
</reference>
<keyword evidence="4" id="KW-1185">Reference proteome</keyword>
<dbReference type="InterPro" id="IPR023393">
    <property type="entry name" value="START-like_dom_sf"/>
</dbReference>
<dbReference type="Proteomes" id="UP001177003">
    <property type="component" value="Chromosome 3"/>
</dbReference>
<accession>A0AA35YLB8</accession>
<feature type="domain" description="Bet v I/Major latex protein" evidence="2">
    <location>
        <begin position="33"/>
        <end position="181"/>
    </location>
</feature>
<evidence type="ECO:0000313" key="4">
    <source>
        <dbReference type="Proteomes" id="UP001177003"/>
    </source>
</evidence>
<dbReference type="InterPro" id="IPR051761">
    <property type="entry name" value="MLP-like_ligand-binding"/>
</dbReference>
<name>A0AA35YLB8_LACSI</name>
<feature type="region of interest" description="Disordered" evidence="1">
    <location>
        <begin position="1"/>
        <end position="27"/>
    </location>
</feature>
<dbReference type="GO" id="GO:0006952">
    <property type="term" value="P:defense response"/>
    <property type="evidence" value="ECO:0007669"/>
    <property type="project" value="InterPro"/>
</dbReference>
<dbReference type="InterPro" id="IPR000916">
    <property type="entry name" value="Bet_v_I/MLP"/>
</dbReference>
<dbReference type="SUPFAM" id="SSF55961">
    <property type="entry name" value="Bet v1-like"/>
    <property type="match status" value="1"/>
</dbReference>
<dbReference type="Pfam" id="PF00407">
    <property type="entry name" value="Bet_v_1"/>
    <property type="match status" value="1"/>
</dbReference>
<feature type="compositionally biased region" description="Polar residues" evidence="1">
    <location>
        <begin position="14"/>
        <end position="27"/>
    </location>
</feature>
<proteinExistence type="predicted"/>
<protein>
    <recommendedName>
        <fullName evidence="2">Bet v I/Major latex protein domain-containing protein</fullName>
    </recommendedName>
</protein>
<dbReference type="EMBL" id="OX465079">
    <property type="protein sequence ID" value="CAI9275958.1"/>
    <property type="molecule type" value="Genomic_DNA"/>
</dbReference>
<sequence length="181" mass="20494">MMGKQESIPGKQYEGTQGASNSHSSTNLERDMALSTKTNQVKIKSDCDAFHQLWKANPNQVPTLTPTYIQNCQVHEGEVGNLGCCLVWNYFHDGKDRVGKTITTDFNEGKKLVTFKVVEGDLMDLYKTFVIHIQVDKDGSDNIVTWTVEYEKLNPNVPDPDTLMEFYEKVTRDIEACQLPN</sequence>
<evidence type="ECO:0000259" key="2">
    <source>
        <dbReference type="SMART" id="SM01037"/>
    </source>
</evidence>
<evidence type="ECO:0000256" key="1">
    <source>
        <dbReference type="SAM" id="MobiDB-lite"/>
    </source>
</evidence>
<dbReference type="SMART" id="SM01037">
    <property type="entry name" value="Bet_v_1"/>
    <property type="match status" value="1"/>
</dbReference>
<dbReference type="CDD" id="cd07816">
    <property type="entry name" value="Bet_v1-like"/>
    <property type="match status" value="1"/>
</dbReference>
<gene>
    <name evidence="3" type="ORF">LSALG_LOCUS15977</name>
</gene>
<dbReference type="Gene3D" id="3.30.530.20">
    <property type="match status" value="1"/>
</dbReference>
<dbReference type="AlphaFoldDB" id="A0AA35YLB8"/>
<dbReference type="PANTHER" id="PTHR31907">
    <property type="entry name" value="MLP-LIKE PROTEIN 423"/>
    <property type="match status" value="1"/>
</dbReference>
<organism evidence="3 4">
    <name type="scientific">Lactuca saligna</name>
    <name type="common">Willowleaf lettuce</name>
    <dbReference type="NCBI Taxonomy" id="75948"/>
    <lineage>
        <taxon>Eukaryota</taxon>
        <taxon>Viridiplantae</taxon>
        <taxon>Streptophyta</taxon>
        <taxon>Embryophyta</taxon>
        <taxon>Tracheophyta</taxon>
        <taxon>Spermatophyta</taxon>
        <taxon>Magnoliopsida</taxon>
        <taxon>eudicotyledons</taxon>
        <taxon>Gunneridae</taxon>
        <taxon>Pentapetalae</taxon>
        <taxon>asterids</taxon>
        <taxon>campanulids</taxon>
        <taxon>Asterales</taxon>
        <taxon>Asteraceae</taxon>
        <taxon>Cichorioideae</taxon>
        <taxon>Cichorieae</taxon>
        <taxon>Lactucinae</taxon>
        <taxon>Lactuca</taxon>
    </lineage>
</organism>